<dbReference type="EC" id="2.7.7.7" evidence="2"/>
<evidence type="ECO:0000256" key="8">
    <source>
        <dbReference type="ARBA" id="ARBA00049244"/>
    </source>
</evidence>
<dbReference type="Proteomes" id="UP000177091">
    <property type="component" value="Unassembled WGS sequence"/>
</dbReference>
<accession>A0A1F7WQ15</accession>
<gene>
    <name evidence="10" type="ORF">A2112_01460</name>
</gene>
<comment type="subcellular location">
    <subcellularLocation>
        <location evidence="1">Cytoplasm</location>
    </subcellularLocation>
</comment>
<dbReference type="SUPFAM" id="SSF89550">
    <property type="entry name" value="PHP domain-like"/>
    <property type="match status" value="1"/>
</dbReference>
<evidence type="ECO:0000256" key="1">
    <source>
        <dbReference type="ARBA" id="ARBA00004496"/>
    </source>
</evidence>
<dbReference type="Gene3D" id="2.40.50.140">
    <property type="entry name" value="Nucleic acid-binding proteins"/>
    <property type="match status" value="1"/>
</dbReference>
<dbReference type="NCBIfam" id="NF004226">
    <property type="entry name" value="PRK05673.1"/>
    <property type="match status" value="1"/>
</dbReference>
<protein>
    <recommendedName>
        <fullName evidence="3">DNA polymerase III subunit alpha</fullName>
        <ecNumber evidence="2">2.7.7.7</ecNumber>
    </recommendedName>
</protein>
<dbReference type="GO" id="GO:0003676">
    <property type="term" value="F:nucleic acid binding"/>
    <property type="evidence" value="ECO:0007669"/>
    <property type="project" value="InterPro"/>
</dbReference>
<dbReference type="InterPro" id="IPR029460">
    <property type="entry name" value="DNAPol_HHH"/>
</dbReference>
<dbReference type="Pfam" id="PF02811">
    <property type="entry name" value="PHP"/>
    <property type="match status" value="1"/>
</dbReference>
<evidence type="ECO:0000313" key="10">
    <source>
        <dbReference type="EMBL" id="OGM04882.1"/>
    </source>
</evidence>
<dbReference type="NCBIfam" id="TIGR00594">
    <property type="entry name" value="polc"/>
    <property type="match status" value="1"/>
</dbReference>
<dbReference type="Gene3D" id="1.10.150.870">
    <property type="match status" value="1"/>
</dbReference>
<dbReference type="Gene3D" id="3.20.20.140">
    <property type="entry name" value="Metal-dependent hydrolases"/>
    <property type="match status" value="1"/>
</dbReference>
<organism evidence="10 11">
    <name type="scientific">Candidatus Woesebacteria bacterium GWA1_42_12</name>
    <dbReference type="NCBI Taxonomy" id="1802472"/>
    <lineage>
        <taxon>Bacteria</taxon>
        <taxon>Candidatus Woeseibacteriota</taxon>
    </lineage>
</organism>
<dbReference type="InterPro" id="IPR011708">
    <property type="entry name" value="DNA_pol3_alpha_NTPase_dom"/>
</dbReference>
<dbReference type="PANTHER" id="PTHR32294:SF0">
    <property type="entry name" value="DNA POLYMERASE III SUBUNIT ALPHA"/>
    <property type="match status" value="1"/>
</dbReference>
<evidence type="ECO:0000256" key="4">
    <source>
        <dbReference type="ARBA" id="ARBA00022679"/>
    </source>
</evidence>
<dbReference type="Pfam" id="PF14579">
    <property type="entry name" value="HHH_6"/>
    <property type="match status" value="1"/>
</dbReference>
<keyword evidence="5" id="KW-0548">Nucleotidyltransferase</keyword>
<proteinExistence type="predicted"/>
<keyword evidence="4" id="KW-0808">Transferase</keyword>
<comment type="catalytic activity">
    <reaction evidence="8">
        <text>DNA(n) + a 2'-deoxyribonucleoside 5'-triphosphate = DNA(n+1) + diphosphate</text>
        <dbReference type="Rhea" id="RHEA:22508"/>
        <dbReference type="Rhea" id="RHEA-COMP:17339"/>
        <dbReference type="Rhea" id="RHEA-COMP:17340"/>
        <dbReference type="ChEBI" id="CHEBI:33019"/>
        <dbReference type="ChEBI" id="CHEBI:61560"/>
        <dbReference type="ChEBI" id="CHEBI:173112"/>
        <dbReference type="EC" id="2.7.7.7"/>
    </reaction>
</comment>
<evidence type="ECO:0000256" key="7">
    <source>
        <dbReference type="ARBA" id="ARBA00022932"/>
    </source>
</evidence>
<dbReference type="GO" id="GO:0008408">
    <property type="term" value="F:3'-5' exonuclease activity"/>
    <property type="evidence" value="ECO:0007669"/>
    <property type="project" value="InterPro"/>
</dbReference>
<evidence type="ECO:0000259" key="9">
    <source>
        <dbReference type="SMART" id="SM00481"/>
    </source>
</evidence>
<dbReference type="Gene3D" id="1.10.10.1600">
    <property type="entry name" value="Bacterial DNA polymerase III alpha subunit, thumb domain"/>
    <property type="match status" value="1"/>
</dbReference>
<dbReference type="InterPro" id="IPR016195">
    <property type="entry name" value="Pol/histidinol_Pase-like"/>
</dbReference>
<dbReference type="Pfam" id="PF01336">
    <property type="entry name" value="tRNA_anti-codon"/>
    <property type="match status" value="1"/>
</dbReference>
<dbReference type="AlphaFoldDB" id="A0A1F7WQ15"/>
<evidence type="ECO:0000313" key="11">
    <source>
        <dbReference type="Proteomes" id="UP000177091"/>
    </source>
</evidence>
<dbReference type="Pfam" id="PF07733">
    <property type="entry name" value="DNA_pol3_alpha"/>
    <property type="match status" value="1"/>
</dbReference>
<evidence type="ECO:0000256" key="6">
    <source>
        <dbReference type="ARBA" id="ARBA00022705"/>
    </source>
</evidence>
<dbReference type="GO" id="GO:0005737">
    <property type="term" value="C:cytoplasm"/>
    <property type="evidence" value="ECO:0007669"/>
    <property type="project" value="UniProtKB-SubCell"/>
</dbReference>
<dbReference type="InterPro" id="IPR004013">
    <property type="entry name" value="PHP_dom"/>
</dbReference>
<dbReference type="CDD" id="cd04485">
    <property type="entry name" value="DnaE_OBF"/>
    <property type="match status" value="1"/>
</dbReference>
<evidence type="ECO:0000256" key="5">
    <source>
        <dbReference type="ARBA" id="ARBA00022695"/>
    </source>
</evidence>
<dbReference type="InterPro" id="IPR012340">
    <property type="entry name" value="NA-bd_OB-fold"/>
</dbReference>
<comment type="caution">
    <text evidence="10">The sequence shown here is derived from an EMBL/GenBank/DDBJ whole genome shotgun (WGS) entry which is preliminary data.</text>
</comment>
<name>A0A1F7WQ15_9BACT</name>
<dbReference type="InterPro" id="IPR004805">
    <property type="entry name" value="DnaE2/DnaE/PolC"/>
</dbReference>
<dbReference type="PANTHER" id="PTHR32294">
    <property type="entry name" value="DNA POLYMERASE III SUBUNIT ALPHA"/>
    <property type="match status" value="1"/>
</dbReference>
<dbReference type="Pfam" id="PF17657">
    <property type="entry name" value="DNA_pol3_finger"/>
    <property type="match status" value="1"/>
</dbReference>
<dbReference type="GO" id="GO:0003887">
    <property type="term" value="F:DNA-directed DNA polymerase activity"/>
    <property type="evidence" value="ECO:0007669"/>
    <property type="project" value="UniProtKB-KW"/>
</dbReference>
<sequence>MAKKFVHLHVHTEYSLLDGLSKVNDLISHVKSSGMDAVAITDHGVMYGVVEFYKRCLKEGIKPILGMEGYTTNVNLKERPERGKFQNYHLLLLAKDKEGYGNLMRLSSIAHLEGYYYRPRVDRETLAKYSKGLICTSACAQGELAQSLISGNLGEAKKIAEWFLDVFGKDYYFEVQRHEYDKFVPDADNQELKDKLLAMAENEEKIFGGVKSLSRTLGIPVLCTNDAHYVAKEDANAQDSLVCIATGKNVSDINRLRFIDSPSFYIKSPEEMQELFSDIPESLENTVKVADKCDLALTLDKWYFPKYELTEGKNPEEELSIRAREGLKEKLPNASKEAKERLEYELDTIKKKGYSTYFLIMSDMARWAQERGIVTNTRGSTAGSLVAFAIGIVNINPLTYELPFERFLTPWRPSPPDIDFDIADDRREEVINYMGEKYGHDKVAQICTFGRMLAKAAVRDIARVLGYPYSSGDRIAKLIPLGSQGFPMSIDKALNVTPDLKNLYENDSDAKKIIDLAKQVEGNARHVSVHAAGLVIAPNDIIEFTPVQLDPEGRKVITQYDMDALDPNVSPGEAIGLLKFDLLGLRNLSILGESIRIVRETRGLTIDLHEIPVNDKKTFEMLSRGETMGVFQLSGSGMTRYLKELKPTMVEDLMAMVALYRPGPMAQIPAYIERKNNAKKVVFIDKRMKEYLGKSYGLIVYQDDVFMTAINIAGYTWEEADKFRKAVGKKIPAEMEKQKAKFTEGAVAKGVSREIAEELFRLIEPFSGYGFNKAHAASYGMVAYQTAYMKANYPVEYMTALLSAESGDSEKISTAVAECRRMKIKVLPPDINESNVGFEIKADKNSLTGRAIRFGISAIKNVGVAAIEAILLARKEGRFISLYDLCSKVDARKVNKKVLESLIKVGALSAFGGRAALLSALENVRTKTVKPLKLSGQQDLFREEPPIKKAEIKREREGIPEFSDEELQALERQLLGFSLSARPVGEIIGPLSLEATHKIFEISPHQTFGETVRVAGVVSDVRIIITKRSAQEMAFVRIEDETGSIEVVVFPRIFDKTRSYWIDYKPLLITGRVDSREESPSLIAEAIDTLETRTNSQRQLLIKIPKETPQEALRGLKKLLIDAPGDNEVVLVFEGNSQKLILPFRISWNETLAKQITKVLEGEALLGVE</sequence>
<dbReference type="EMBL" id="MGFK01000003">
    <property type="protein sequence ID" value="OGM04882.1"/>
    <property type="molecule type" value="Genomic_DNA"/>
</dbReference>
<dbReference type="InterPro" id="IPR040982">
    <property type="entry name" value="DNA_pol3_finger"/>
</dbReference>
<dbReference type="CDD" id="cd12113">
    <property type="entry name" value="PHP_PolIIIA_DnaE3"/>
    <property type="match status" value="1"/>
</dbReference>
<keyword evidence="7" id="KW-0239">DNA-directed DNA polymerase</keyword>
<dbReference type="InterPro" id="IPR041931">
    <property type="entry name" value="DNA_pol3_alpha_thumb_dom"/>
</dbReference>
<dbReference type="InterPro" id="IPR003141">
    <property type="entry name" value="Pol/His_phosphatase_N"/>
</dbReference>
<dbReference type="InterPro" id="IPR004365">
    <property type="entry name" value="NA-bd_OB_tRNA"/>
</dbReference>
<dbReference type="GO" id="GO:0006260">
    <property type="term" value="P:DNA replication"/>
    <property type="evidence" value="ECO:0007669"/>
    <property type="project" value="UniProtKB-KW"/>
</dbReference>
<evidence type="ECO:0000256" key="3">
    <source>
        <dbReference type="ARBA" id="ARBA00019114"/>
    </source>
</evidence>
<feature type="domain" description="Polymerase/histidinol phosphatase N-terminal" evidence="9">
    <location>
        <begin position="6"/>
        <end position="73"/>
    </location>
</feature>
<evidence type="ECO:0000256" key="2">
    <source>
        <dbReference type="ARBA" id="ARBA00012417"/>
    </source>
</evidence>
<dbReference type="SMART" id="SM00481">
    <property type="entry name" value="POLIIIAc"/>
    <property type="match status" value="1"/>
</dbReference>
<reference evidence="10 11" key="1">
    <citation type="journal article" date="2016" name="Nat. Commun.">
        <title>Thousands of microbial genomes shed light on interconnected biogeochemical processes in an aquifer system.</title>
        <authorList>
            <person name="Anantharaman K."/>
            <person name="Brown C.T."/>
            <person name="Hug L.A."/>
            <person name="Sharon I."/>
            <person name="Castelle C.J."/>
            <person name="Probst A.J."/>
            <person name="Thomas B.C."/>
            <person name="Singh A."/>
            <person name="Wilkins M.J."/>
            <person name="Karaoz U."/>
            <person name="Brodie E.L."/>
            <person name="Williams K.H."/>
            <person name="Hubbard S.S."/>
            <person name="Banfield J.F."/>
        </authorList>
    </citation>
    <scope>NUCLEOTIDE SEQUENCE [LARGE SCALE GENOMIC DNA]</scope>
</reference>
<keyword evidence="6" id="KW-0235">DNA replication</keyword>